<dbReference type="RefSeq" id="WP_256133066.1">
    <property type="nucleotide sequence ID" value="NZ_JANFXK010000017.1"/>
</dbReference>
<evidence type="ECO:0000256" key="1">
    <source>
        <dbReference type="SAM" id="Phobius"/>
    </source>
</evidence>
<dbReference type="Proteomes" id="UP001524502">
    <property type="component" value="Unassembled WGS sequence"/>
</dbReference>
<evidence type="ECO:0000259" key="2">
    <source>
        <dbReference type="Pfam" id="PF14285"/>
    </source>
</evidence>
<keyword evidence="1" id="KW-0812">Transmembrane</keyword>
<protein>
    <submittedName>
        <fullName evidence="3">DUF4367 domain-containing protein</fullName>
    </submittedName>
</protein>
<evidence type="ECO:0000313" key="3">
    <source>
        <dbReference type="EMBL" id="MCQ4637886.1"/>
    </source>
</evidence>
<dbReference type="Pfam" id="PF14285">
    <property type="entry name" value="DUF4367"/>
    <property type="match status" value="1"/>
</dbReference>
<organism evidence="3 4">
    <name type="scientific">Anaerovorax odorimutans</name>
    <dbReference type="NCBI Taxonomy" id="109327"/>
    <lineage>
        <taxon>Bacteria</taxon>
        <taxon>Bacillati</taxon>
        <taxon>Bacillota</taxon>
        <taxon>Clostridia</taxon>
        <taxon>Peptostreptococcales</taxon>
        <taxon>Anaerovoracaceae</taxon>
        <taxon>Anaerovorax</taxon>
    </lineage>
</organism>
<sequence length="210" mass="23771">MDNHEKATEDLLQLLGKELAKSRETAMAQEDQPEREFIPVVEPERKQKRRRHLRQICAIFLCGILLATGITTVSSDAVRAKLFGFFFEDKAGYTDLRQTEPVEAKILYPTYLPEGYEKISEEDIGVGTDISYRNEDGDVINLLQITDSDIEESFDTESTKRKSCIVGDCQGYYLDSGGTHVLIWEENGVYMKITSTLDEETMVRIGSGLK</sequence>
<keyword evidence="1" id="KW-0472">Membrane</keyword>
<comment type="caution">
    <text evidence="3">The sequence shown here is derived from an EMBL/GenBank/DDBJ whole genome shotgun (WGS) entry which is preliminary data.</text>
</comment>
<gene>
    <name evidence="3" type="ORF">NE619_14215</name>
</gene>
<proteinExistence type="predicted"/>
<reference evidence="3 4" key="1">
    <citation type="submission" date="2022-06" db="EMBL/GenBank/DDBJ databases">
        <title>Isolation of gut microbiota from human fecal samples.</title>
        <authorList>
            <person name="Pamer E.G."/>
            <person name="Barat B."/>
            <person name="Waligurski E."/>
            <person name="Medina S."/>
            <person name="Paddock L."/>
            <person name="Mostad J."/>
        </authorList>
    </citation>
    <scope>NUCLEOTIDE SEQUENCE [LARGE SCALE GENOMIC DNA]</scope>
    <source>
        <strain evidence="3 4">SL.3.17</strain>
    </source>
</reference>
<feature type="transmembrane region" description="Helical" evidence="1">
    <location>
        <begin position="53"/>
        <end position="73"/>
    </location>
</feature>
<evidence type="ECO:0000313" key="4">
    <source>
        <dbReference type="Proteomes" id="UP001524502"/>
    </source>
</evidence>
<name>A0ABT1RSP3_9FIRM</name>
<accession>A0ABT1RSP3</accession>
<feature type="domain" description="DUF4367" evidence="2">
    <location>
        <begin position="109"/>
        <end position="206"/>
    </location>
</feature>
<dbReference type="EMBL" id="JANFXK010000017">
    <property type="protein sequence ID" value="MCQ4637886.1"/>
    <property type="molecule type" value="Genomic_DNA"/>
</dbReference>
<keyword evidence="1" id="KW-1133">Transmembrane helix</keyword>
<dbReference type="InterPro" id="IPR025377">
    <property type="entry name" value="DUF4367"/>
</dbReference>
<keyword evidence="4" id="KW-1185">Reference proteome</keyword>